<dbReference type="InterPro" id="IPR013422">
    <property type="entry name" value="CRISPR-assoc_prot_Cas5_N"/>
</dbReference>
<protein>
    <recommendedName>
        <fullName evidence="4">Type I-B CRISPR-associated protein Cas5</fullName>
    </recommendedName>
</protein>
<gene>
    <name evidence="2" type="ORF">GCM10007383_22070</name>
</gene>
<dbReference type="GO" id="GO:0051607">
    <property type="term" value="P:defense response to virus"/>
    <property type="evidence" value="ECO:0007669"/>
    <property type="project" value="UniProtKB-KW"/>
</dbReference>
<dbReference type="NCBIfam" id="TIGR02593">
    <property type="entry name" value="CRISPR_cas5"/>
    <property type="match status" value="1"/>
</dbReference>
<reference evidence="2" key="1">
    <citation type="journal article" date="2014" name="Int. J. Syst. Evol. Microbiol.">
        <title>Complete genome sequence of Corynebacterium casei LMG S-19264T (=DSM 44701T), isolated from a smear-ripened cheese.</title>
        <authorList>
            <consortium name="US DOE Joint Genome Institute (JGI-PGF)"/>
            <person name="Walter F."/>
            <person name="Albersmeier A."/>
            <person name="Kalinowski J."/>
            <person name="Ruckert C."/>
        </authorList>
    </citation>
    <scope>NUCLEOTIDE SEQUENCE</scope>
    <source>
        <strain evidence="2">KCTC 12113</strain>
    </source>
</reference>
<reference evidence="2" key="2">
    <citation type="submission" date="2020-09" db="EMBL/GenBank/DDBJ databases">
        <authorList>
            <person name="Sun Q."/>
            <person name="Kim S."/>
        </authorList>
    </citation>
    <scope>NUCLEOTIDE SEQUENCE</scope>
    <source>
        <strain evidence="2">KCTC 12113</strain>
    </source>
</reference>
<keyword evidence="1" id="KW-0051">Antiviral defense</keyword>
<dbReference type="Proteomes" id="UP000634668">
    <property type="component" value="Unassembled WGS sequence"/>
</dbReference>
<dbReference type="EMBL" id="BMWP01000013">
    <property type="protein sequence ID" value="GGW36685.1"/>
    <property type="molecule type" value="Genomic_DNA"/>
</dbReference>
<organism evidence="2 3">
    <name type="scientific">Arenibacter certesii</name>
    <dbReference type="NCBI Taxonomy" id="228955"/>
    <lineage>
        <taxon>Bacteria</taxon>
        <taxon>Pseudomonadati</taxon>
        <taxon>Bacteroidota</taxon>
        <taxon>Flavobacteriia</taxon>
        <taxon>Flavobacteriales</taxon>
        <taxon>Flavobacteriaceae</taxon>
        <taxon>Arenibacter</taxon>
    </lineage>
</organism>
<evidence type="ECO:0000313" key="3">
    <source>
        <dbReference type="Proteomes" id="UP000634668"/>
    </source>
</evidence>
<dbReference type="Gene3D" id="3.30.70.2660">
    <property type="match status" value="1"/>
</dbReference>
<name>A0A918IWX5_9FLAO</name>
<sequence length="257" mass="29995">MQLISFDLQSNFGFFRKPETNNTLNVSYNMIHKPALLGILGAIIGLAGYRKKGELPEYYEKLADLKIGISPLDHDNGNFSKTPIKYSNTVGYANKGTNFLTEELTLISPKYRVYLLIDEAIETQRRLLRNLETGNSEFIPYFGKNEFTAWWDKQSVLKYNYTLAELNRHKSVPILSLFVKNQNITKNSEVAEVDFLSEWESDENPFMYFERLPVGFNLDLMQYQLEEMVFSNYEIKNAHTLQNLYHLTTENRYVQLH</sequence>
<accession>A0A918IWX5</accession>
<evidence type="ECO:0008006" key="4">
    <source>
        <dbReference type="Google" id="ProtNLM"/>
    </source>
</evidence>
<proteinExistence type="predicted"/>
<evidence type="ECO:0000313" key="2">
    <source>
        <dbReference type="EMBL" id="GGW36685.1"/>
    </source>
</evidence>
<dbReference type="RefSeq" id="WP_026813313.1">
    <property type="nucleotide sequence ID" value="NZ_BMWP01000013.1"/>
</dbReference>
<dbReference type="InterPro" id="IPR013421">
    <property type="entry name" value="CRISPR-assoc_prot_Cas5_HALMA"/>
</dbReference>
<keyword evidence="3" id="KW-1185">Reference proteome</keyword>
<dbReference type="AlphaFoldDB" id="A0A918IWX5"/>
<dbReference type="NCBIfam" id="TIGR02592">
    <property type="entry name" value="cas_Cas5h"/>
    <property type="match status" value="1"/>
</dbReference>
<comment type="caution">
    <text evidence="2">The sequence shown here is derived from an EMBL/GenBank/DDBJ whole genome shotgun (WGS) entry which is preliminary data.</text>
</comment>
<evidence type="ECO:0000256" key="1">
    <source>
        <dbReference type="ARBA" id="ARBA00023118"/>
    </source>
</evidence>